<dbReference type="HAMAP" id="MF_01689">
    <property type="entry name" value="Ornith_aminotrans_3"/>
    <property type="match status" value="1"/>
</dbReference>
<dbReference type="InterPro" id="IPR015421">
    <property type="entry name" value="PyrdxlP-dep_Trfase_major"/>
</dbReference>
<keyword evidence="5 11" id="KW-0032">Aminotransferase</keyword>
<comment type="similarity">
    <text evidence="11">Belongs to the class-III pyridoxal-phosphate-dependent aminotransferase family. OAT subfamily.</text>
</comment>
<dbReference type="NCBIfam" id="NF003145">
    <property type="entry name" value="PRK04073.1"/>
    <property type="match status" value="1"/>
</dbReference>
<dbReference type="Pfam" id="PF00202">
    <property type="entry name" value="Aminotran_3"/>
    <property type="match status" value="1"/>
</dbReference>
<dbReference type="InterPro" id="IPR050103">
    <property type="entry name" value="Class-III_PLP-dep_AT"/>
</dbReference>
<sequence length="397" mass="43483">MTVSEKVIVQTEKFGANNYHPLPIVISEAQGVWVKDPEGNKFMDMLSAYSAVNQGHRHPKIIQALKDQADKVTLTSRAFHNDQLGPWYEKICELSGKEMALPMNTGAEAVETAIKAARRWAYDVKGVAEGKAEIIGCEGNFHGRTMTAVSLSSDAEYKRGFGPMLPGIELIPYGDIKALEAAITPNTAAFLIEPIQGEAGIIIPPEGFMKAAYELCKKNNVLFIADEIQAGLCRTGKMFACEWEDMNPDMYILGKALGGGVFPISCVLADKDVLGVFNPGSHGSTFGGNPMACAVSIASLEVLEEEELAKKSLELGNYFMEELKKIEHPSIKEVRGRGLFIGVELTEAARPYCEELKELGLLCKETHDTVIRFAPPLIITKEELDWAIGKIKKVFVN</sequence>
<organism evidence="12 13">
    <name type="scientific">Sporosarcina psychrophila</name>
    <name type="common">Bacillus psychrophilus</name>
    <dbReference type="NCBI Taxonomy" id="1476"/>
    <lineage>
        <taxon>Bacteria</taxon>
        <taxon>Bacillati</taxon>
        <taxon>Bacillota</taxon>
        <taxon>Bacilli</taxon>
        <taxon>Bacillales</taxon>
        <taxon>Caryophanaceae</taxon>
        <taxon>Sporosarcina</taxon>
    </lineage>
</organism>
<dbReference type="InterPro" id="IPR010164">
    <property type="entry name" value="Orn_aminotrans"/>
</dbReference>
<protein>
    <recommendedName>
        <fullName evidence="3 11">Ornithine aminotransferase</fullName>
        <shortName evidence="11">OAT</shortName>
        <ecNumber evidence="3 11">2.6.1.13</ecNumber>
    </recommendedName>
    <alternativeName>
        <fullName evidence="10 11">Ornithine--oxo-acid aminotransferase</fullName>
    </alternativeName>
</protein>
<dbReference type="GO" id="GO:0042802">
    <property type="term" value="F:identical protein binding"/>
    <property type="evidence" value="ECO:0007669"/>
    <property type="project" value="TreeGrafter"/>
</dbReference>
<comment type="function">
    <text evidence="11">Catalyzes the interconversion of ornithine to glutamate semialdehyde.</text>
</comment>
<keyword evidence="8 11" id="KW-0808">Transferase</keyword>
<proteinExistence type="inferred from homology"/>
<reference evidence="12" key="2">
    <citation type="submission" date="2021-09" db="EMBL/GenBank/DDBJ databases">
        <authorList>
            <person name="Gilroy R."/>
        </authorList>
    </citation>
    <scope>NUCLEOTIDE SEQUENCE</scope>
    <source>
        <strain evidence="12">CHK171-7178</strain>
    </source>
</reference>
<gene>
    <name evidence="11" type="primary">rocD</name>
    <name evidence="12" type="ORF">K8V56_05205</name>
</gene>
<dbReference type="PIRSF" id="PIRSF000521">
    <property type="entry name" value="Transaminase_4ab_Lys_Orn"/>
    <property type="match status" value="1"/>
</dbReference>
<dbReference type="InterPro" id="IPR015424">
    <property type="entry name" value="PyrdxlP-dep_Trfase"/>
</dbReference>
<dbReference type="CDD" id="cd00610">
    <property type="entry name" value="OAT_like"/>
    <property type="match status" value="1"/>
</dbReference>
<dbReference type="Gene3D" id="3.40.640.10">
    <property type="entry name" value="Type I PLP-dependent aspartate aminotransferase-like (Major domain)"/>
    <property type="match status" value="1"/>
</dbReference>
<dbReference type="GO" id="GO:0055129">
    <property type="term" value="P:L-proline biosynthetic process"/>
    <property type="evidence" value="ECO:0007669"/>
    <property type="project" value="UniProtKB-UniRule"/>
</dbReference>
<dbReference type="Proteomes" id="UP000698173">
    <property type="component" value="Unassembled WGS sequence"/>
</dbReference>
<reference evidence="12" key="1">
    <citation type="journal article" date="2021" name="PeerJ">
        <title>Extensive microbial diversity within the chicken gut microbiome revealed by metagenomics and culture.</title>
        <authorList>
            <person name="Gilroy R."/>
            <person name="Ravi A."/>
            <person name="Getino M."/>
            <person name="Pursley I."/>
            <person name="Horton D.L."/>
            <person name="Alikhan N.F."/>
            <person name="Baker D."/>
            <person name="Gharbi K."/>
            <person name="Hall N."/>
            <person name="Watson M."/>
            <person name="Adriaenssens E.M."/>
            <person name="Foster-Nyarko E."/>
            <person name="Jarju S."/>
            <person name="Secka A."/>
            <person name="Antonio M."/>
            <person name="Oren A."/>
            <person name="Chaudhuri R.R."/>
            <person name="La Ragione R."/>
            <person name="Hildebrand F."/>
            <person name="Pallen M.J."/>
        </authorList>
    </citation>
    <scope>NUCLEOTIDE SEQUENCE</scope>
    <source>
        <strain evidence="12">CHK171-7178</strain>
    </source>
</reference>
<dbReference type="EMBL" id="DYWT01000089">
    <property type="protein sequence ID" value="HJF31163.1"/>
    <property type="molecule type" value="Genomic_DNA"/>
</dbReference>
<accession>A0A921FWS8</accession>
<dbReference type="AlphaFoldDB" id="A0A921FWS8"/>
<evidence type="ECO:0000313" key="13">
    <source>
        <dbReference type="Proteomes" id="UP000698173"/>
    </source>
</evidence>
<evidence type="ECO:0000256" key="11">
    <source>
        <dbReference type="HAMAP-Rule" id="MF_01689"/>
    </source>
</evidence>
<evidence type="ECO:0000256" key="1">
    <source>
        <dbReference type="ARBA" id="ARBA00001933"/>
    </source>
</evidence>
<dbReference type="GO" id="GO:0004587">
    <property type="term" value="F:ornithine aminotransferase activity"/>
    <property type="evidence" value="ECO:0007669"/>
    <property type="project" value="UniProtKB-UniRule"/>
</dbReference>
<evidence type="ECO:0000256" key="6">
    <source>
        <dbReference type="ARBA" id="ARBA00022605"/>
    </source>
</evidence>
<evidence type="ECO:0000256" key="4">
    <source>
        <dbReference type="ARBA" id="ARBA00022490"/>
    </source>
</evidence>
<dbReference type="GO" id="GO:0005737">
    <property type="term" value="C:cytoplasm"/>
    <property type="evidence" value="ECO:0007669"/>
    <property type="project" value="UniProtKB-SubCell"/>
</dbReference>
<evidence type="ECO:0000256" key="5">
    <source>
        <dbReference type="ARBA" id="ARBA00022576"/>
    </source>
</evidence>
<dbReference type="Gene3D" id="3.90.1150.10">
    <property type="entry name" value="Aspartate Aminotransferase, domain 1"/>
    <property type="match status" value="1"/>
</dbReference>
<keyword evidence="4 11" id="KW-0963">Cytoplasm</keyword>
<dbReference type="FunFam" id="3.40.640.10:FF:000011">
    <property type="entry name" value="Ornithine aminotransferase"/>
    <property type="match status" value="1"/>
</dbReference>
<dbReference type="InterPro" id="IPR034757">
    <property type="entry name" value="Ornith_aminotrans_bact"/>
</dbReference>
<evidence type="ECO:0000256" key="7">
    <source>
        <dbReference type="ARBA" id="ARBA00022650"/>
    </source>
</evidence>
<dbReference type="InterPro" id="IPR049704">
    <property type="entry name" value="Aminotrans_3_PPA_site"/>
</dbReference>
<dbReference type="NCBIfam" id="TIGR01885">
    <property type="entry name" value="Orn_aminotrans"/>
    <property type="match status" value="1"/>
</dbReference>
<comment type="caution">
    <text evidence="12">The sequence shown here is derived from an EMBL/GenBank/DDBJ whole genome shotgun (WGS) entry which is preliminary data.</text>
</comment>
<evidence type="ECO:0000256" key="3">
    <source>
        <dbReference type="ARBA" id="ARBA00012924"/>
    </source>
</evidence>
<keyword evidence="7 11" id="KW-0641">Proline biosynthesis</keyword>
<dbReference type="InterPro" id="IPR015422">
    <property type="entry name" value="PyrdxlP-dep_Trfase_small"/>
</dbReference>
<comment type="subcellular location">
    <subcellularLocation>
        <location evidence="11">Cytoplasm</location>
    </subcellularLocation>
</comment>
<name>A0A921FWS8_SPOPS</name>
<dbReference type="SUPFAM" id="SSF53383">
    <property type="entry name" value="PLP-dependent transferases"/>
    <property type="match status" value="1"/>
</dbReference>
<dbReference type="PROSITE" id="PS00600">
    <property type="entry name" value="AA_TRANSFER_CLASS_3"/>
    <property type="match status" value="1"/>
</dbReference>
<evidence type="ECO:0000256" key="2">
    <source>
        <dbReference type="ARBA" id="ARBA00004998"/>
    </source>
</evidence>
<evidence type="ECO:0000256" key="9">
    <source>
        <dbReference type="ARBA" id="ARBA00022898"/>
    </source>
</evidence>
<evidence type="ECO:0000256" key="8">
    <source>
        <dbReference type="ARBA" id="ARBA00022679"/>
    </source>
</evidence>
<comment type="pathway">
    <text evidence="2 11">Amino-acid biosynthesis; L-proline biosynthesis; L-glutamate 5-semialdehyde from L-ornithine: step 1/1.</text>
</comment>
<comment type="cofactor">
    <cofactor evidence="1 11">
        <name>pyridoxal 5'-phosphate</name>
        <dbReference type="ChEBI" id="CHEBI:597326"/>
    </cofactor>
</comment>
<evidence type="ECO:0000256" key="10">
    <source>
        <dbReference type="ARBA" id="ARBA00030587"/>
    </source>
</evidence>
<keyword evidence="6 11" id="KW-0028">Amino-acid biosynthesis</keyword>
<dbReference type="PANTHER" id="PTHR11986">
    <property type="entry name" value="AMINOTRANSFERASE CLASS III"/>
    <property type="match status" value="1"/>
</dbReference>
<feature type="modified residue" description="N6-(pyridoxal phosphate)lysine" evidence="11">
    <location>
        <position position="255"/>
    </location>
</feature>
<dbReference type="PANTHER" id="PTHR11986:SF18">
    <property type="entry name" value="ORNITHINE AMINOTRANSFERASE, MITOCHONDRIAL"/>
    <property type="match status" value="1"/>
</dbReference>
<dbReference type="GO" id="GO:0030170">
    <property type="term" value="F:pyridoxal phosphate binding"/>
    <property type="evidence" value="ECO:0007669"/>
    <property type="project" value="UniProtKB-UniRule"/>
</dbReference>
<dbReference type="InterPro" id="IPR005814">
    <property type="entry name" value="Aminotrans_3"/>
</dbReference>
<dbReference type="EC" id="2.6.1.13" evidence="3 11"/>
<keyword evidence="9 11" id="KW-0663">Pyridoxal phosphate</keyword>
<evidence type="ECO:0000313" key="12">
    <source>
        <dbReference type="EMBL" id="HJF31163.1"/>
    </source>
</evidence>
<comment type="catalytic activity">
    <reaction evidence="11">
        <text>a 2-oxocarboxylate + L-ornithine = L-glutamate 5-semialdehyde + an L-alpha-amino acid</text>
        <dbReference type="Rhea" id="RHEA:13877"/>
        <dbReference type="ChEBI" id="CHEBI:35179"/>
        <dbReference type="ChEBI" id="CHEBI:46911"/>
        <dbReference type="ChEBI" id="CHEBI:58066"/>
        <dbReference type="ChEBI" id="CHEBI:59869"/>
        <dbReference type="EC" id="2.6.1.13"/>
    </reaction>
</comment>